<proteinExistence type="predicted"/>
<dbReference type="EMBL" id="CAMXCT030001420">
    <property type="protein sequence ID" value="CAL4777234.1"/>
    <property type="molecule type" value="Genomic_DNA"/>
</dbReference>
<evidence type="ECO:0000313" key="3">
    <source>
        <dbReference type="Proteomes" id="UP001152797"/>
    </source>
</evidence>
<protein>
    <submittedName>
        <fullName evidence="1">Uncharacterized protein</fullName>
    </submittedName>
</protein>
<comment type="caution">
    <text evidence="1">The sequence shown here is derived from an EMBL/GenBank/DDBJ whole genome shotgun (WGS) entry which is preliminary data.</text>
</comment>
<organism evidence="1">
    <name type="scientific">Cladocopium goreaui</name>
    <dbReference type="NCBI Taxonomy" id="2562237"/>
    <lineage>
        <taxon>Eukaryota</taxon>
        <taxon>Sar</taxon>
        <taxon>Alveolata</taxon>
        <taxon>Dinophyceae</taxon>
        <taxon>Suessiales</taxon>
        <taxon>Symbiodiniaceae</taxon>
        <taxon>Cladocopium</taxon>
    </lineage>
</organism>
<dbReference type="Proteomes" id="UP001152797">
    <property type="component" value="Unassembled WGS sequence"/>
</dbReference>
<reference evidence="2 3" key="2">
    <citation type="submission" date="2024-05" db="EMBL/GenBank/DDBJ databases">
        <authorList>
            <person name="Chen Y."/>
            <person name="Shah S."/>
            <person name="Dougan E. K."/>
            <person name="Thang M."/>
            <person name="Chan C."/>
        </authorList>
    </citation>
    <scope>NUCLEOTIDE SEQUENCE [LARGE SCALE GENOMIC DNA]</scope>
</reference>
<reference evidence="1" key="1">
    <citation type="submission" date="2022-10" db="EMBL/GenBank/DDBJ databases">
        <authorList>
            <person name="Chen Y."/>
            <person name="Dougan E. K."/>
            <person name="Chan C."/>
            <person name="Rhodes N."/>
            <person name="Thang M."/>
        </authorList>
    </citation>
    <scope>NUCLEOTIDE SEQUENCE</scope>
</reference>
<gene>
    <name evidence="1" type="ORF">C1SCF055_LOCUS16951</name>
</gene>
<keyword evidence="3" id="KW-1185">Reference proteome</keyword>
<dbReference type="AlphaFoldDB" id="A0A9P1CEZ2"/>
<evidence type="ECO:0000313" key="1">
    <source>
        <dbReference type="EMBL" id="CAI3989922.1"/>
    </source>
</evidence>
<sequence length="114" mass="12963">MTAAAEWFVQDDMPTIYYISEHPLDAELPKWERVKPQNPPCSPKLIVPPAEIPTSTLYFTARTGFKGAPTLEIRSEDLQLAQTANWIPPEEISMRKMEHRMARFALPGQPNELA</sequence>
<dbReference type="OrthoDB" id="408692at2759"/>
<dbReference type="EMBL" id="CAMXCT020001420">
    <property type="protein sequence ID" value="CAL1143297.1"/>
    <property type="molecule type" value="Genomic_DNA"/>
</dbReference>
<name>A0A9P1CEZ2_9DINO</name>
<evidence type="ECO:0000313" key="2">
    <source>
        <dbReference type="EMBL" id="CAL4777234.1"/>
    </source>
</evidence>
<dbReference type="EMBL" id="CAMXCT010001420">
    <property type="protein sequence ID" value="CAI3989922.1"/>
    <property type="molecule type" value="Genomic_DNA"/>
</dbReference>
<accession>A0A9P1CEZ2</accession>